<dbReference type="InterPro" id="IPR035965">
    <property type="entry name" value="PAS-like_dom_sf"/>
</dbReference>
<evidence type="ECO:0000256" key="2">
    <source>
        <dbReference type="ARBA" id="ARBA00012438"/>
    </source>
</evidence>
<dbReference type="InterPro" id="IPR000014">
    <property type="entry name" value="PAS"/>
</dbReference>
<dbReference type="Gene3D" id="2.10.70.100">
    <property type="match status" value="1"/>
</dbReference>
<feature type="domain" description="HTH araC/xylS-type" evidence="8">
    <location>
        <begin position="247"/>
        <end position="347"/>
    </location>
</feature>
<gene>
    <name evidence="11" type="ORF">HNR60_003530</name>
</gene>
<comment type="catalytic activity">
    <reaction evidence="1">
        <text>ATP + protein L-histidine = ADP + protein N-phospho-L-histidine.</text>
        <dbReference type="EC" id="2.7.13.3"/>
    </reaction>
</comment>
<dbReference type="NCBIfam" id="TIGR00229">
    <property type="entry name" value="sensory_box"/>
    <property type="match status" value="2"/>
</dbReference>
<dbReference type="EC" id="2.7.13.3" evidence="2"/>
<feature type="domain" description="PAC" evidence="10">
    <location>
        <begin position="190"/>
        <end position="242"/>
    </location>
</feature>
<dbReference type="InterPro" id="IPR013655">
    <property type="entry name" value="PAS_fold_3"/>
</dbReference>
<dbReference type="Pfam" id="PF08447">
    <property type="entry name" value="PAS_3"/>
    <property type="match status" value="2"/>
</dbReference>
<dbReference type="GO" id="GO:0004673">
    <property type="term" value="F:protein histidine kinase activity"/>
    <property type="evidence" value="ECO:0007669"/>
    <property type="project" value="UniProtKB-EC"/>
</dbReference>
<feature type="domain" description="PAS" evidence="9">
    <location>
        <begin position="135"/>
        <end position="188"/>
    </location>
</feature>
<evidence type="ECO:0000313" key="11">
    <source>
        <dbReference type="EMBL" id="MBB5048760.1"/>
    </source>
</evidence>
<dbReference type="Gene3D" id="3.30.450.20">
    <property type="entry name" value="PAS domain"/>
    <property type="match status" value="2"/>
</dbReference>
<evidence type="ECO:0000256" key="5">
    <source>
        <dbReference type="ARBA" id="ARBA00022777"/>
    </source>
</evidence>
<evidence type="ECO:0000256" key="1">
    <source>
        <dbReference type="ARBA" id="ARBA00000085"/>
    </source>
</evidence>
<evidence type="ECO:0000256" key="4">
    <source>
        <dbReference type="ARBA" id="ARBA00022679"/>
    </source>
</evidence>
<keyword evidence="5" id="KW-0418">Kinase</keyword>
<protein>
    <recommendedName>
        <fullName evidence="2">histidine kinase</fullName>
        <ecNumber evidence="2">2.7.13.3</ecNumber>
    </recommendedName>
</protein>
<dbReference type="Pfam" id="PF12833">
    <property type="entry name" value="HTH_18"/>
    <property type="match status" value="1"/>
</dbReference>
<reference evidence="11 12" key="1">
    <citation type="submission" date="2020-08" db="EMBL/GenBank/DDBJ databases">
        <title>Genomic Encyclopedia of Type Strains, Phase IV (KMG-IV): sequencing the most valuable type-strain genomes for metagenomic binning, comparative biology and taxonomic classification.</title>
        <authorList>
            <person name="Goeker M."/>
        </authorList>
    </citation>
    <scope>NUCLEOTIDE SEQUENCE [LARGE SCALE GENOMIC DNA]</scope>
    <source>
        <strain evidence="11 12">DSM 12706</strain>
    </source>
</reference>
<dbReference type="CDD" id="cd00130">
    <property type="entry name" value="PAS"/>
    <property type="match status" value="2"/>
</dbReference>
<dbReference type="SMART" id="SM00086">
    <property type="entry name" value="PAC"/>
    <property type="match status" value="2"/>
</dbReference>
<dbReference type="GO" id="GO:0043565">
    <property type="term" value="F:sequence-specific DNA binding"/>
    <property type="evidence" value="ECO:0007669"/>
    <property type="project" value="InterPro"/>
</dbReference>
<keyword evidence="4" id="KW-0808">Transferase</keyword>
<sequence length="354" mass="40015">MERGGLGFAKFDVRSRKLIFANPRFCEMVGYSFDELSDGERLFADLTHPDDIERCITQLQRLLRGDIDSYTLEKRYIRKDSSVAPVCVTVAALQRDHDDSAVEIGVIGTPADPESTDRQSLPCSHGQSASFWCKDFGSDIAHCSDGLKILLGRDPNDAVPTFEDFVAQLHPEDRERVVEELRRVRNGMVYSSEHRIIRPDGEIRWVNQTVMPVFDETDDVAGLIGVCLDVTEAKRGPKSSSAHNTVTVVKRYVDLNWDRPLNIAALATAADVNIRTLFKHCKAAWGVTPNEYIKNVRLTHARAMLQMADKSTTVLGTALKCCFQNQGHFARDYRLAFGERPSETLERARQRRWR</sequence>
<dbReference type="SUPFAM" id="SSF55785">
    <property type="entry name" value="PYP-like sensor domain (PAS domain)"/>
    <property type="match status" value="2"/>
</dbReference>
<keyword evidence="3" id="KW-0597">Phosphoprotein</keyword>
<dbReference type="Proteomes" id="UP000542353">
    <property type="component" value="Unassembled WGS sequence"/>
</dbReference>
<comment type="caution">
    <text evidence="11">The sequence shown here is derived from an EMBL/GenBank/DDBJ whole genome shotgun (WGS) entry which is preliminary data.</text>
</comment>
<proteinExistence type="predicted"/>
<keyword evidence="6" id="KW-0805">Transcription regulation</keyword>
<dbReference type="SMART" id="SM00091">
    <property type="entry name" value="PAS"/>
    <property type="match status" value="2"/>
</dbReference>
<dbReference type="AlphaFoldDB" id="A0A7W7Z681"/>
<evidence type="ECO:0000256" key="7">
    <source>
        <dbReference type="ARBA" id="ARBA00023163"/>
    </source>
</evidence>
<dbReference type="GO" id="GO:0003700">
    <property type="term" value="F:DNA-binding transcription factor activity"/>
    <property type="evidence" value="ECO:0007669"/>
    <property type="project" value="InterPro"/>
</dbReference>
<dbReference type="PANTHER" id="PTHR43304">
    <property type="entry name" value="PHYTOCHROME-LIKE PROTEIN CPH1"/>
    <property type="match status" value="1"/>
</dbReference>
<evidence type="ECO:0000256" key="6">
    <source>
        <dbReference type="ARBA" id="ARBA00023015"/>
    </source>
</evidence>
<dbReference type="SUPFAM" id="SSF46689">
    <property type="entry name" value="Homeodomain-like"/>
    <property type="match status" value="1"/>
</dbReference>
<evidence type="ECO:0000259" key="8">
    <source>
        <dbReference type="PROSITE" id="PS01124"/>
    </source>
</evidence>
<keyword evidence="7" id="KW-0804">Transcription</keyword>
<dbReference type="SMART" id="SM00342">
    <property type="entry name" value="HTH_ARAC"/>
    <property type="match status" value="1"/>
</dbReference>
<evidence type="ECO:0000256" key="3">
    <source>
        <dbReference type="ARBA" id="ARBA00022553"/>
    </source>
</evidence>
<dbReference type="EMBL" id="JACHIH010000025">
    <property type="protein sequence ID" value="MBB5048760.1"/>
    <property type="molecule type" value="Genomic_DNA"/>
</dbReference>
<evidence type="ECO:0000313" key="12">
    <source>
        <dbReference type="Proteomes" id="UP000542353"/>
    </source>
</evidence>
<dbReference type="PROSITE" id="PS50113">
    <property type="entry name" value="PAC"/>
    <property type="match status" value="1"/>
</dbReference>
<name>A0A7W7Z681_9BRAD</name>
<dbReference type="Gene3D" id="1.10.10.60">
    <property type="entry name" value="Homeodomain-like"/>
    <property type="match status" value="1"/>
</dbReference>
<evidence type="ECO:0000259" key="9">
    <source>
        <dbReference type="PROSITE" id="PS50112"/>
    </source>
</evidence>
<dbReference type="InterPro" id="IPR009057">
    <property type="entry name" value="Homeodomain-like_sf"/>
</dbReference>
<keyword evidence="12" id="KW-1185">Reference proteome</keyword>
<accession>A0A7W7Z681</accession>
<evidence type="ECO:0000259" key="10">
    <source>
        <dbReference type="PROSITE" id="PS50113"/>
    </source>
</evidence>
<dbReference type="InterPro" id="IPR052162">
    <property type="entry name" value="Sensor_kinase/Photoreceptor"/>
</dbReference>
<dbReference type="InterPro" id="IPR001610">
    <property type="entry name" value="PAC"/>
</dbReference>
<dbReference type="RefSeq" id="WP_347339355.1">
    <property type="nucleotide sequence ID" value="NZ_JACHIH010000025.1"/>
</dbReference>
<organism evidence="11 12">
    <name type="scientific">Rhodopseudomonas rhenobacensis</name>
    <dbReference type="NCBI Taxonomy" id="87461"/>
    <lineage>
        <taxon>Bacteria</taxon>
        <taxon>Pseudomonadati</taxon>
        <taxon>Pseudomonadota</taxon>
        <taxon>Alphaproteobacteria</taxon>
        <taxon>Hyphomicrobiales</taxon>
        <taxon>Nitrobacteraceae</taxon>
        <taxon>Rhodopseudomonas</taxon>
    </lineage>
</organism>
<dbReference type="PANTHER" id="PTHR43304:SF1">
    <property type="entry name" value="PAC DOMAIN-CONTAINING PROTEIN"/>
    <property type="match status" value="1"/>
</dbReference>
<dbReference type="InterPro" id="IPR000700">
    <property type="entry name" value="PAS-assoc_C"/>
</dbReference>
<feature type="domain" description="PAS" evidence="9">
    <location>
        <begin position="1"/>
        <end position="66"/>
    </location>
</feature>
<dbReference type="PROSITE" id="PS01124">
    <property type="entry name" value="HTH_ARAC_FAMILY_2"/>
    <property type="match status" value="1"/>
</dbReference>
<dbReference type="InterPro" id="IPR018060">
    <property type="entry name" value="HTH_AraC"/>
</dbReference>
<dbReference type="PROSITE" id="PS50112">
    <property type="entry name" value="PAS"/>
    <property type="match status" value="2"/>
</dbReference>